<dbReference type="Proteomes" id="UP000054359">
    <property type="component" value="Unassembled WGS sequence"/>
</dbReference>
<dbReference type="PANTHER" id="PTHR11022:SF41">
    <property type="entry name" value="PEPTIDOGLYCAN-RECOGNITION PROTEIN LC-RELATED"/>
    <property type="match status" value="1"/>
</dbReference>
<dbReference type="STRING" id="407821.A0A087UHE4"/>
<gene>
    <name evidence="10" type="ORF">X975_08646</name>
</gene>
<dbReference type="InterPro" id="IPR002502">
    <property type="entry name" value="Amidase_domain"/>
</dbReference>
<dbReference type="InterPro" id="IPR015510">
    <property type="entry name" value="PGRP"/>
</dbReference>
<feature type="disulfide bond" evidence="6">
    <location>
        <begin position="61"/>
        <end position="67"/>
    </location>
</feature>
<protein>
    <recommendedName>
        <fullName evidence="12">Peptidoglycan-recognition protein</fullName>
    </recommendedName>
</protein>
<evidence type="ECO:0000259" key="8">
    <source>
        <dbReference type="SMART" id="SM00644"/>
    </source>
</evidence>
<dbReference type="Gene3D" id="3.40.80.10">
    <property type="entry name" value="Peptidoglycan recognition protein-like"/>
    <property type="match status" value="1"/>
</dbReference>
<keyword evidence="4" id="KW-0391">Immunity</keyword>
<feature type="domain" description="Peptidoglycan recognition protein family" evidence="9">
    <location>
        <begin position="25"/>
        <end position="167"/>
    </location>
</feature>
<evidence type="ECO:0000256" key="7">
    <source>
        <dbReference type="SAM" id="SignalP"/>
    </source>
</evidence>
<comment type="similarity">
    <text evidence="1">Belongs to the N-acetylmuramoyl-L-alanine amidase 2 family.</text>
</comment>
<evidence type="ECO:0000313" key="11">
    <source>
        <dbReference type="Proteomes" id="UP000054359"/>
    </source>
</evidence>
<dbReference type="SUPFAM" id="SSF55846">
    <property type="entry name" value="N-acetylmuramoyl-L-alanine amidase-like"/>
    <property type="match status" value="1"/>
</dbReference>
<evidence type="ECO:0000313" key="10">
    <source>
        <dbReference type="EMBL" id="KFM76783.1"/>
    </source>
</evidence>
<evidence type="ECO:0000256" key="2">
    <source>
        <dbReference type="ARBA" id="ARBA00022588"/>
    </source>
</evidence>
<sequence length="197" mass="22337">MAFLLPIILSMSLLRHFLIQGCADVEMVSRDRWGARLSLDNTTNSMPVPHLFIHHTATPQCNDLISCSRRMRGMQNYHMDDLGWDDIGYNFLIGGDGRVYVARGWTRMGAHTYGFNRNSIAFSLIGDFTEQPPSEIMLNATWNLIRCAEDQGYVAENYKLHGHRDAGCTECPGSAFYALIKEWPRFEAGPLPGYRCL</sequence>
<feature type="chain" id="PRO_5001830511" description="Peptidoglycan-recognition protein" evidence="7">
    <location>
        <begin position="24"/>
        <end position="197"/>
    </location>
</feature>
<dbReference type="CDD" id="cd06583">
    <property type="entry name" value="PGRP"/>
    <property type="match status" value="1"/>
</dbReference>
<feature type="domain" description="N-acetylmuramoyl-L-alanine amidase" evidence="8">
    <location>
        <begin position="37"/>
        <end position="173"/>
    </location>
</feature>
<dbReference type="OMA" id="NEIRRWP"/>
<dbReference type="GO" id="GO:0009253">
    <property type="term" value="P:peptidoglycan catabolic process"/>
    <property type="evidence" value="ECO:0007669"/>
    <property type="project" value="InterPro"/>
</dbReference>
<organism evidence="10 11">
    <name type="scientific">Stegodyphus mimosarum</name>
    <name type="common">African social velvet spider</name>
    <dbReference type="NCBI Taxonomy" id="407821"/>
    <lineage>
        <taxon>Eukaryota</taxon>
        <taxon>Metazoa</taxon>
        <taxon>Ecdysozoa</taxon>
        <taxon>Arthropoda</taxon>
        <taxon>Chelicerata</taxon>
        <taxon>Arachnida</taxon>
        <taxon>Araneae</taxon>
        <taxon>Araneomorphae</taxon>
        <taxon>Entelegynae</taxon>
        <taxon>Eresoidea</taxon>
        <taxon>Eresidae</taxon>
        <taxon>Stegodyphus</taxon>
    </lineage>
</organism>
<dbReference type="FunFam" id="3.40.80.10:FF:000001">
    <property type="entry name" value="Peptidoglycan recognition protein 1"/>
    <property type="match status" value="1"/>
</dbReference>
<dbReference type="InterPro" id="IPR017331">
    <property type="entry name" value="Peptidoglycan_recognition"/>
</dbReference>
<dbReference type="PIRSF" id="PIRSF037945">
    <property type="entry name" value="PGRPs"/>
    <property type="match status" value="1"/>
</dbReference>
<proteinExistence type="inferred from homology"/>
<evidence type="ECO:0000256" key="5">
    <source>
        <dbReference type="ARBA" id="ARBA00023157"/>
    </source>
</evidence>
<name>A0A087UHE4_STEMI</name>
<dbReference type="PANTHER" id="PTHR11022">
    <property type="entry name" value="PEPTIDOGLYCAN RECOGNITION PROTEIN"/>
    <property type="match status" value="1"/>
</dbReference>
<keyword evidence="3 7" id="KW-0732">Signal</keyword>
<feature type="non-terminal residue" evidence="10">
    <location>
        <position position="197"/>
    </location>
</feature>
<feature type="signal peptide" evidence="7">
    <location>
        <begin position="1"/>
        <end position="23"/>
    </location>
</feature>
<evidence type="ECO:0000259" key="9">
    <source>
        <dbReference type="SMART" id="SM00701"/>
    </source>
</evidence>
<dbReference type="SMART" id="SM00701">
    <property type="entry name" value="PGRP"/>
    <property type="match status" value="1"/>
</dbReference>
<evidence type="ECO:0008006" key="12">
    <source>
        <dbReference type="Google" id="ProtNLM"/>
    </source>
</evidence>
<dbReference type="SMART" id="SM00644">
    <property type="entry name" value="Ami_2"/>
    <property type="match status" value="1"/>
</dbReference>
<keyword evidence="5" id="KW-1015">Disulfide bond</keyword>
<evidence type="ECO:0000256" key="6">
    <source>
        <dbReference type="PIRSR" id="PIRSR037945-1"/>
    </source>
</evidence>
<dbReference type="GO" id="GO:0008270">
    <property type="term" value="F:zinc ion binding"/>
    <property type="evidence" value="ECO:0007669"/>
    <property type="project" value="InterPro"/>
</dbReference>
<evidence type="ECO:0000256" key="4">
    <source>
        <dbReference type="ARBA" id="ARBA00022859"/>
    </source>
</evidence>
<dbReference type="GO" id="GO:0008745">
    <property type="term" value="F:N-acetylmuramoyl-L-alanine amidase activity"/>
    <property type="evidence" value="ECO:0007669"/>
    <property type="project" value="InterPro"/>
</dbReference>
<reference evidence="10 11" key="1">
    <citation type="submission" date="2013-11" db="EMBL/GenBank/DDBJ databases">
        <title>Genome sequencing of Stegodyphus mimosarum.</title>
        <authorList>
            <person name="Bechsgaard J."/>
        </authorList>
    </citation>
    <scope>NUCLEOTIDE SEQUENCE [LARGE SCALE GENOMIC DNA]</scope>
</reference>
<dbReference type="GO" id="GO:0042834">
    <property type="term" value="F:peptidoglycan binding"/>
    <property type="evidence" value="ECO:0007669"/>
    <property type="project" value="InterPro"/>
</dbReference>
<dbReference type="GO" id="GO:0045087">
    <property type="term" value="P:innate immune response"/>
    <property type="evidence" value="ECO:0007669"/>
    <property type="project" value="UniProtKB-KW"/>
</dbReference>
<evidence type="ECO:0000256" key="3">
    <source>
        <dbReference type="ARBA" id="ARBA00022729"/>
    </source>
</evidence>
<dbReference type="AlphaFoldDB" id="A0A087UHE4"/>
<dbReference type="Pfam" id="PF01510">
    <property type="entry name" value="Amidase_2"/>
    <property type="match status" value="1"/>
</dbReference>
<dbReference type="InterPro" id="IPR006619">
    <property type="entry name" value="PGRP_domain_met/bac"/>
</dbReference>
<accession>A0A087UHE4</accession>
<dbReference type="OrthoDB" id="10001926at2759"/>
<dbReference type="EMBL" id="KK119796">
    <property type="protein sequence ID" value="KFM76783.1"/>
    <property type="molecule type" value="Genomic_DNA"/>
</dbReference>
<evidence type="ECO:0000256" key="1">
    <source>
        <dbReference type="ARBA" id="ARBA00007553"/>
    </source>
</evidence>
<dbReference type="InterPro" id="IPR036505">
    <property type="entry name" value="Amidase/PGRP_sf"/>
</dbReference>
<keyword evidence="2" id="KW-0399">Innate immunity</keyword>
<keyword evidence="11" id="KW-1185">Reference proteome</keyword>